<gene>
    <name evidence="2" type="ORF">PAF17_14255</name>
</gene>
<reference evidence="2" key="1">
    <citation type="submission" date="2022-12" db="EMBL/GenBank/DDBJ databases">
        <title>Paracoccus onchidii sp. nov., isolated from a marine invertebrate from the South China Sea.</title>
        <authorList>
            <person name="Xu S."/>
            <person name="Liu Z."/>
            <person name="Xu Y."/>
        </authorList>
    </citation>
    <scope>NUCLEOTIDE SEQUENCE</scope>
    <source>
        <strain evidence="2">Z330</strain>
    </source>
</reference>
<dbReference type="Pfam" id="PF20343">
    <property type="entry name" value="DUF6638"/>
    <property type="match status" value="1"/>
</dbReference>
<accession>A0ABT4ZH22</accession>
<protein>
    <submittedName>
        <fullName evidence="2">Uncharacterized protein</fullName>
    </submittedName>
</protein>
<dbReference type="Proteomes" id="UP001165641">
    <property type="component" value="Unassembled WGS sequence"/>
</dbReference>
<evidence type="ECO:0000313" key="2">
    <source>
        <dbReference type="EMBL" id="MDB6178661.1"/>
    </source>
</evidence>
<sequence>MKRLIENDLMFGNLIRVDSQAWIGLYNRALKKLTGRETSLPEFHIDIGGFSPEIGDELGDMNYLSPKGGERQFILLTTEQKTAPMLNADLSVLRDVMRGFITRNESQLFGLTARDAVIGQIDDRVWALETPADLMQLRDLGVTADTTGNHVAEADRLGRMIEDFRTRPDGWWDDVLIARMIEQARKSGDVLRNPIRLTHTEFAMPDFWTADFGGVYLCRSCAEPAMIFADPDQAIEVSGMRMLTLDAPHQVAAWLARNALAEPIISASGADAAAILRQKMDFILADAAIRLGLDTGDGSRSELRRVASRMGADLPAEIKGLSALHRYAQNGGDWPVIDSGDPAYFYALRGTPGPLRDLVNRLLAEMAPHDVRQLFITHKPRFYSLYRTWPEAKRDYVVRILAREYAIDKQGTREALFGSEPGMQEAQIPSHRTGPWGPARVKLAEAELSRPAGPWGRASGGTD</sequence>
<evidence type="ECO:0000256" key="1">
    <source>
        <dbReference type="SAM" id="MobiDB-lite"/>
    </source>
</evidence>
<feature type="region of interest" description="Disordered" evidence="1">
    <location>
        <begin position="418"/>
        <end position="437"/>
    </location>
</feature>
<name>A0ABT4ZH22_9RHOB</name>
<proteinExistence type="predicted"/>
<organism evidence="2 3">
    <name type="scientific">Paracoccus onchidii</name>
    <dbReference type="NCBI Taxonomy" id="3017813"/>
    <lineage>
        <taxon>Bacteria</taxon>
        <taxon>Pseudomonadati</taxon>
        <taxon>Pseudomonadota</taxon>
        <taxon>Alphaproteobacteria</taxon>
        <taxon>Rhodobacterales</taxon>
        <taxon>Paracoccaceae</taxon>
        <taxon>Paracoccus</taxon>
    </lineage>
</organism>
<keyword evidence="3" id="KW-1185">Reference proteome</keyword>
<comment type="caution">
    <text evidence="2">The sequence shown here is derived from an EMBL/GenBank/DDBJ whole genome shotgun (WGS) entry which is preliminary data.</text>
</comment>
<dbReference type="InterPro" id="IPR046578">
    <property type="entry name" value="DUF6638"/>
</dbReference>
<dbReference type="RefSeq" id="WP_271889776.1">
    <property type="nucleotide sequence ID" value="NZ_JAQBIE010000018.1"/>
</dbReference>
<dbReference type="EMBL" id="JAQBIE010000018">
    <property type="protein sequence ID" value="MDB6178661.1"/>
    <property type="molecule type" value="Genomic_DNA"/>
</dbReference>
<evidence type="ECO:0000313" key="3">
    <source>
        <dbReference type="Proteomes" id="UP001165641"/>
    </source>
</evidence>